<dbReference type="SMART" id="SM00271">
    <property type="entry name" value="DnaJ"/>
    <property type="match status" value="1"/>
</dbReference>
<dbReference type="InterPro" id="IPR024593">
    <property type="entry name" value="DUF3444"/>
</dbReference>
<evidence type="ECO:0000256" key="1">
    <source>
        <dbReference type="SAM" id="MobiDB-lite"/>
    </source>
</evidence>
<name>A0AAD8IID5_9APIA</name>
<dbReference type="InterPro" id="IPR036869">
    <property type="entry name" value="J_dom_sf"/>
</dbReference>
<feature type="domain" description="J" evidence="2">
    <location>
        <begin position="63"/>
        <end position="120"/>
    </location>
</feature>
<sequence>MESVELDAKRAKQIVEIKLQEKDIKGAICFSKKVQSLFPELKRIFQFIGNLDVHVYNEDEEIDWYSVLGVDPCADLNTLKQCYVKQAKSVFDSQEAFKILDTAWRILSDKFEREAYDLRRSRAMQQNALIVGQATSANENISKAFSNVDNAVISNQKRLRNNRNTGARDQRSNFGASEDPGPQPTSPHQNSQASYASRPSDISWSNKMNIQPVMHNVAGEYGSGVKLPPSSDIGTPIRPQVIFPYPNFHASTAPRASNTFRPDKLNSQPNTNNVSGRCERGKLPVSTSATVPNPKLSTPCPNYRAKYAPLLPKTFWSVKTNIQPGFYNALGEYGRDRTVVPSSGIVPSVQVISACQNFQASNGPPPRNTFRSDKMIILPGMHNFPGDHGGGSKELIKPSRVNLKRGYEGGNQMSETRGKSPCINLRESKIGLPSIAGSIGNEGVKHNKREVPDNNIHDSSKNVLQSVMVASSGVGHEKGECQGHMGNSRGERISVSASSKSSSRKKLPDFTSLLVRRAKTEILNKMDEWSAAARKKNECSAICSIETVTAGDFGQDGLVTMEVPDSDFHNFDKDRTPRSFGEKQVWAVYDDDDGMPRLYALIQKVLSKRPFKLQISWLNSSSNKELGSLNWIDSRFQITCGEFWVGKKQINNMLNSFSHRVSGWTKSAKVYQIFPKKGDVWALYRNWSPSWNELTTKEEKHKYDVVEVLEDYNEGKGTTIIPLVKVAGFKSVFCQPLDAEEARTIPKEEIFRFSHQVMSCLLTGQEAPNVPKGSKELDPAALSLELLKVIN</sequence>
<dbReference type="Proteomes" id="UP001237642">
    <property type="component" value="Unassembled WGS sequence"/>
</dbReference>
<feature type="region of interest" description="Disordered" evidence="1">
    <location>
        <begin position="156"/>
        <end position="203"/>
    </location>
</feature>
<feature type="compositionally biased region" description="Polar residues" evidence="1">
    <location>
        <begin position="259"/>
        <end position="275"/>
    </location>
</feature>
<gene>
    <name evidence="3" type="ORF">POM88_023841</name>
</gene>
<evidence type="ECO:0000313" key="4">
    <source>
        <dbReference type="Proteomes" id="UP001237642"/>
    </source>
</evidence>
<reference evidence="3" key="2">
    <citation type="submission" date="2023-05" db="EMBL/GenBank/DDBJ databases">
        <authorList>
            <person name="Schelkunov M.I."/>
        </authorList>
    </citation>
    <scope>NUCLEOTIDE SEQUENCE</scope>
    <source>
        <strain evidence="3">Hsosn_3</strain>
        <tissue evidence="3">Leaf</tissue>
    </source>
</reference>
<keyword evidence="4" id="KW-1185">Reference proteome</keyword>
<evidence type="ECO:0000259" key="2">
    <source>
        <dbReference type="PROSITE" id="PS50076"/>
    </source>
</evidence>
<dbReference type="Pfam" id="PF11926">
    <property type="entry name" value="DUF3444"/>
    <property type="match status" value="1"/>
</dbReference>
<dbReference type="Gene3D" id="1.10.287.110">
    <property type="entry name" value="DnaJ domain"/>
    <property type="match status" value="1"/>
</dbReference>
<accession>A0AAD8IID5</accession>
<feature type="region of interest" description="Disordered" evidence="1">
    <location>
        <begin position="259"/>
        <end position="292"/>
    </location>
</feature>
<dbReference type="AlphaFoldDB" id="A0AAD8IID5"/>
<dbReference type="InterPro" id="IPR001623">
    <property type="entry name" value="DnaJ_domain"/>
</dbReference>
<dbReference type="Pfam" id="PF00226">
    <property type="entry name" value="DnaJ"/>
    <property type="match status" value="1"/>
</dbReference>
<dbReference type="PROSITE" id="PS50076">
    <property type="entry name" value="DNAJ_2"/>
    <property type="match status" value="1"/>
</dbReference>
<feature type="compositionally biased region" description="Polar residues" evidence="1">
    <location>
        <begin position="186"/>
        <end position="203"/>
    </location>
</feature>
<organism evidence="3 4">
    <name type="scientific">Heracleum sosnowskyi</name>
    <dbReference type="NCBI Taxonomy" id="360622"/>
    <lineage>
        <taxon>Eukaryota</taxon>
        <taxon>Viridiplantae</taxon>
        <taxon>Streptophyta</taxon>
        <taxon>Embryophyta</taxon>
        <taxon>Tracheophyta</taxon>
        <taxon>Spermatophyta</taxon>
        <taxon>Magnoliopsida</taxon>
        <taxon>eudicotyledons</taxon>
        <taxon>Gunneridae</taxon>
        <taxon>Pentapetalae</taxon>
        <taxon>asterids</taxon>
        <taxon>campanulids</taxon>
        <taxon>Apiales</taxon>
        <taxon>Apiaceae</taxon>
        <taxon>Apioideae</taxon>
        <taxon>apioid superclade</taxon>
        <taxon>Tordylieae</taxon>
        <taxon>Tordyliinae</taxon>
        <taxon>Heracleum</taxon>
    </lineage>
</organism>
<dbReference type="EMBL" id="JAUIZM010000005">
    <property type="protein sequence ID" value="KAK1386106.1"/>
    <property type="molecule type" value="Genomic_DNA"/>
</dbReference>
<protein>
    <recommendedName>
        <fullName evidence="2">J domain-containing protein</fullName>
    </recommendedName>
</protein>
<reference evidence="3" key="1">
    <citation type="submission" date="2023-02" db="EMBL/GenBank/DDBJ databases">
        <title>Genome of toxic invasive species Heracleum sosnowskyi carries increased number of genes despite the absence of recent whole-genome duplications.</title>
        <authorList>
            <person name="Schelkunov M."/>
            <person name="Shtratnikova V."/>
            <person name="Makarenko M."/>
            <person name="Klepikova A."/>
            <person name="Omelchenko D."/>
            <person name="Novikova G."/>
            <person name="Obukhova E."/>
            <person name="Bogdanov V."/>
            <person name="Penin A."/>
            <person name="Logacheva M."/>
        </authorList>
    </citation>
    <scope>NUCLEOTIDE SEQUENCE</scope>
    <source>
        <strain evidence="3">Hsosn_3</strain>
        <tissue evidence="3">Leaf</tissue>
    </source>
</reference>
<feature type="compositionally biased region" description="Polar residues" evidence="1">
    <location>
        <begin position="156"/>
        <end position="165"/>
    </location>
</feature>
<dbReference type="PANTHER" id="PTHR45089:SF59">
    <property type="entry name" value="DNAJ HEAT SHOCK N-TERMINAL DOMAIN-CONTAINING PROTEIN"/>
    <property type="match status" value="1"/>
</dbReference>
<dbReference type="CDD" id="cd06257">
    <property type="entry name" value="DnaJ"/>
    <property type="match status" value="1"/>
</dbReference>
<dbReference type="SUPFAM" id="SSF46565">
    <property type="entry name" value="Chaperone J-domain"/>
    <property type="match status" value="1"/>
</dbReference>
<dbReference type="PANTHER" id="PTHR45089">
    <property type="entry name" value="DNAJ HEAT SHOCK AMINO-TERMINAL DOMAIN PROTEIN-RELATED"/>
    <property type="match status" value="1"/>
</dbReference>
<proteinExistence type="predicted"/>
<comment type="caution">
    <text evidence="3">The sequence shown here is derived from an EMBL/GenBank/DDBJ whole genome shotgun (WGS) entry which is preliminary data.</text>
</comment>
<evidence type="ECO:0000313" key="3">
    <source>
        <dbReference type="EMBL" id="KAK1386106.1"/>
    </source>
</evidence>